<dbReference type="InterPro" id="IPR050072">
    <property type="entry name" value="Peptidase_M20A"/>
</dbReference>
<dbReference type="PANTHER" id="PTHR43808">
    <property type="entry name" value="ACETYLORNITHINE DEACETYLASE"/>
    <property type="match status" value="1"/>
</dbReference>
<dbReference type="CDD" id="cd03888">
    <property type="entry name" value="M20_PepV"/>
    <property type="match status" value="1"/>
</dbReference>
<keyword evidence="3" id="KW-0645">Protease</keyword>
<dbReference type="GO" id="GO:0016805">
    <property type="term" value="F:dipeptidase activity"/>
    <property type="evidence" value="ECO:0007669"/>
    <property type="project" value="UniProtKB-KW"/>
</dbReference>
<dbReference type="AlphaFoldDB" id="A0A1U7PMS7"/>
<dbReference type="OrthoDB" id="9761532at2"/>
<dbReference type="SUPFAM" id="SSF55031">
    <property type="entry name" value="Bacterial exopeptidase dimerisation domain"/>
    <property type="match status" value="1"/>
</dbReference>
<accession>A0A1U7PMS7</accession>
<evidence type="ECO:0000256" key="7">
    <source>
        <dbReference type="ARBA" id="ARBA00022997"/>
    </source>
</evidence>
<dbReference type="Gene3D" id="3.40.630.10">
    <property type="entry name" value="Zn peptidases"/>
    <property type="match status" value="1"/>
</dbReference>
<dbReference type="GO" id="GO:0006508">
    <property type="term" value="P:proteolysis"/>
    <property type="evidence" value="ECO:0007669"/>
    <property type="project" value="UniProtKB-KW"/>
</dbReference>
<dbReference type="PANTHER" id="PTHR43808:SF31">
    <property type="entry name" value="N-ACETYL-L-CITRULLINE DEACETYLASE"/>
    <property type="match status" value="1"/>
</dbReference>
<dbReference type="RefSeq" id="WP_076758252.1">
    <property type="nucleotide sequence ID" value="NZ_FTPL01000002.1"/>
</dbReference>
<keyword evidence="6" id="KW-0862">Zinc</keyword>
<evidence type="ECO:0000256" key="8">
    <source>
        <dbReference type="ARBA" id="ARBA00023049"/>
    </source>
</evidence>
<keyword evidence="4" id="KW-0479">Metal-binding</keyword>
<dbReference type="Gene3D" id="3.30.70.360">
    <property type="match status" value="2"/>
</dbReference>
<dbReference type="InterPro" id="IPR002933">
    <property type="entry name" value="Peptidase_M20"/>
</dbReference>
<reference evidence="10" key="1">
    <citation type="submission" date="2017-01" db="EMBL/GenBank/DDBJ databases">
        <authorList>
            <person name="Varghese N."/>
            <person name="Submissions S."/>
        </authorList>
    </citation>
    <scope>NUCLEOTIDE SEQUENCE [LARGE SCALE GENOMIC DNA]</scope>
    <source>
        <strain evidence="10">MNA4</strain>
    </source>
</reference>
<protein>
    <submittedName>
        <fullName evidence="9">Succinyl-diaminopimelate desuccinylase</fullName>
    </submittedName>
</protein>
<dbReference type="InterPro" id="IPR010964">
    <property type="entry name" value="M20A_pepV-rel"/>
</dbReference>
<dbReference type="SUPFAM" id="SSF53187">
    <property type="entry name" value="Zn-dependent exopeptidases"/>
    <property type="match status" value="1"/>
</dbReference>
<dbReference type="EMBL" id="FTPL01000002">
    <property type="protein sequence ID" value="SIT85505.1"/>
    <property type="molecule type" value="Genomic_DNA"/>
</dbReference>
<keyword evidence="7" id="KW-0224">Dipeptidase</keyword>
<evidence type="ECO:0000313" key="9">
    <source>
        <dbReference type="EMBL" id="SIT85505.1"/>
    </source>
</evidence>
<keyword evidence="5" id="KW-0378">Hydrolase</keyword>
<keyword evidence="10" id="KW-1185">Reference proteome</keyword>
<dbReference type="Pfam" id="PF01546">
    <property type="entry name" value="Peptidase_M20"/>
    <property type="match status" value="1"/>
</dbReference>
<dbReference type="Proteomes" id="UP000187550">
    <property type="component" value="Unassembled WGS sequence"/>
</dbReference>
<evidence type="ECO:0000256" key="1">
    <source>
        <dbReference type="ARBA" id="ARBA00001947"/>
    </source>
</evidence>
<keyword evidence="8" id="KW-0482">Metalloprotease</keyword>
<evidence type="ECO:0000256" key="5">
    <source>
        <dbReference type="ARBA" id="ARBA00022801"/>
    </source>
</evidence>
<comment type="similarity">
    <text evidence="2">Belongs to the peptidase M20A family.</text>
</comment>
<dbReference type="STRING" id="550447.SAMN05428946_1836"/>
<evidence type="ECO:0000256" key="6">
    <source>
        <dbReference type="ARBA" id="ARBA00022833"/>
    </source>
</evidence>
<sequence>MDWKTEAARSEAAMINDLQSLISINSVLDESTASEHAPFGEGPRRALDWMLEEGRKAGMTVKDIDGKAGHIEMGEGPELLGILCHVDVVPAGDGWTTPPFQADVRDGKVFGRGTIDDKGPTIAAWHAMKLVKESGIPLNKRVRLIIGADEESGFRCMDRYFETEEMPDIGFAPDADFPIIHAEKGIAGLVFSQGPFNGTGPLASFRSGSRTNMVPDEAVADIRLPEEALCGPFEEFVREHGLEGEIRSGGEADCRLFLKGRAAHAMEPEDGINAGIRLAEFLDPYMDGDAARFTSFVLQAFGEGSRGHSLGLGYRDEISGETTLNAGILAYNEESGGEVSVSMRYSVTYPLDEKLSACRNVLEGSGFGLDLSSDSPPHHVDADDPFIRTLQHVYERQTGEKAELLAIGGGTYARTLEKGVAFGMLFPGRPDVAHQADEYVDVEDLVKAAGIYADAIAELAGNDPAH</sequence>
<comment type="cofactor">
    <cofactor evidence="1">
        <name>Zn(2+)</name>
        <dbReference type="ChEBI" id="CHEBI:29105"/>
    </cofactor>
</comment>
<dbReference type="GO" id="GO:0008270">
    <property type="term" value="F:zinc ion binding"/>
    <property type="evidence" value="ECO:0007669"/>
    <property type="project" value="InterPro"/>
</dbReference>
<proteinExistence type="inferred from homology"/>
<dbReference type="NCBIfam" id="NF005591">
    <property type="entry name" value="PRK07318.1"/>
    <property type="match status" value="1"/>
</dbReference>
<gene>
    <name evidence="9" type="ORF">SAMN05428946_1836</name>
</gene>
<evidence type="ECO:0000256" key="4">
    <source>
        <dbReference type="ARBA" id="ARBA00022723"/>
    </source>
</evidence>
<evidence type="ECO:0000256" key="2">
    <source>
        <dbReference type="ARBA" id="ARBA00006247"/>
    </source>
</evidence>
<dbReference type="GO" id="GO:0006526">
    <property type="term" value="P:L-arginine biosynthetic process"/>
    <property type="evidence" value="ECO:0007669"/>
    <property type="project" value="TreeGrafter"/>
</dbReference>
<dbReference type="NCBIfam" id="TIGR01887">
    <property type="entry name" value="dipeptidaselike"/>
    <property type="match status" value="1"/>
</dbReference>
<evidence type="ECO:0000256" key="3">
    <source>
        <dbReference type="ARBA" id="ARBA00022670"/>
    </source>
</evidence>
<dbReference type="GO" id="GO:0008777">
    <property type="term" value="F:acetylornithine deacetylase activity"/>
    <property type="evidence" value="ECO:0007669"/>
    <property type="project" value="TreeGrafter"/>
</dbReference>
<name>A0A1U7PMS7_9BACI</name>
<dbReference type="InterPro" id="IPR036264">
    <property type="entry name" value="Bact_exopeptidase_dim_dom"/>
</dbReference>
<dbReference type="GO" id="GO:0008237">
    <property type="term" value="F:metallopeptidase activity"/>
    <property type="evidence" value="ECO:0007669"/>
    <property type="project" value="UniProtKB-KW"/>
</dbReference>
<organism evidence="9 10">
    <name type="scientific">Edaphobacillus lindanitolerans</name>
    <dbReference type="NCBI Taxonomy" id="550447"/>
    <lineage>
        <taxon>Bacteria</taxon>
        <taxon>Bacillati</taxon>
        <taxon>Bacillota</taxon>
        <taxon>Bacilli</taxon>
        <taxon>Bacillales</taxon>
        <taxon>Bacillaceae</taxon>
        <taxon>Edaphobacillus</taxon>
    </lineage>
</organism>
<evidence type="ECO:0000313" key="10">
    <source>
        <dbReference type="Proteomes" id="UP000187550"/>
    </source>
</evidence>